<sequence>MRYFITIAVGLGLLATIKPSVLTDWISDGSTRTATPSVACTSYLQPQSGLYANYDRSARVSPLIIRTRPGGSYFIKLEDAVTAKTIMTFYLRGGETFEQDVPEGTFVLKYATGEIWCGEKGLFGPSTSTSKADRIFEFTETRGYTVELISRRDGNLRTNAIDRSQF</sequence>
<comment type="caution">
    <text evidence="1">The sequence shown here is derived from an EMBL/GenBank/DDBJ whole genome shotgun (WGS) entry which is preliminary data.</text>
</comment>
<dbReference type="EMBL" id="AGWY01000006">
    <property type="protein sequence ID" value="EKS38718.1"/>
    <property type="molecule type" value="Genomic_DNA"/>
</dbReference>
<organism evidence="1 2">
    <name type="scientific">Afipia clevelandensis ATCC 49720</name>
    <dbReference type="NCBI Taxonomy" id="883079"/>
    <lineage>
        <taxon>Bacteria</taxon>
        <taxon>Pseudomonadati</taxon>
        <taxon>Pseudomonadota</taxon>
        <taxon>Alphaproteobacteria</taxon>
        <taxon>Hyphomicrobiales</taxon>
        <taxon>Nitrobacteraceae</taxon>
        <taxon>Afipia</taxon>
    </lineage>
</organism>
<proteinExistence type="predicted"/>
<accession>K8PK19</accession>
<dbReference type="Proteomes" id="UP000001095">
    <property type="component" value="Unassembled WGS sequence"/>
</dbReference>
<gene>
    <name evidence="1" type="ORF">HMPREF9696_01187</name>
</gene>
<dbReference type="AlphaFoldDB" id="K8PK19"/>
<protein>
    <submittedName>
        <fullName evidence="1">Uncharacterized protein</fullName>
    </submittedName>
</protein>
<dbReference type="HOGENOM" id="CLU_1599246_0_0_5"/>
<dbReference type="RefSeq" id="WP_002712053.1">
    <property type="nucleotide sequence ID" value="NZ_KB375281.1"/>
</dbReference>
<name>K8PK19_9BRAD</name>
<evidence type="ECO:0000313" key="2">
    <source>
        <dbReference type="Proteomes" id="UP000001095"/>
    </source>
</evidence>
<reference evidence="1 2" key="1">
    <citation type="submission" date="2012-04" db="EMBL/GenBank/DDBJ databases">
        <title>The Genome Sequence of Afipia clevelandensis ATCC 49720.</title>
        <authorList>
            <consortium name="The Broad Institute Genome Sequencing Platform"/>
            <person name="Earl A."/>
            <person name="Ward D."/>
            <person name="Feldgarden M."/>
            <person name="Gevers D."/>
            <person name="Huys G."/>
            <person name="Walker B."/>
            <person name="Young S.K."/>
            <person name="Zeng Q."/>
            <person name="Gargeya S."/>
            <person name="Fitzgerald M."/>
            <person name="Haas B."/>
            <person name="Abouelleil A."/>
            <person name="Alvarado L."/>
            <person name="Arachchi H.M."/>
            <person name="Berlin A."/>
            <person name="Chapman S.B."/>
            <person name="Goldberg J."/>
            <person name="Griggs A."/>
            <person name="Gujja S."/>
            <person name="Hansen M."/>
            <person name="Howarth C."/>
            <person name="Imamovic A."/>
            <person name="Larimer J."/>
            <person name="McCowen C."/>
            <person name="Montmayeur A."/>
            <person name="Murphy C."/>
            <person name="Neiman D."/>
            <person name="Pearson M."/>
            <person name="Priest M."/>
            <person name="Roberts A."/>
            <person name="Saif S."/>
            <person name="Shea T."/>
            <person name="Sisk P."/>
            <person name="Sykes S."/>
            <person name="Wortman J."/>
            <person name="Nusbaum C."/>
            <person name="Birren B."/>
        </authorList>
    </citation>
    <scope>NUCLEOTIDE SEQUENCE [LARGE SCALE GENOMIC DNA]</scope>
    <source>
        <strain evidence="1 2">ATCC 49720</strain>
    </source>
</reference>
<keyword evidence="2" id="KW-1185">Reference proteome</keyword>
<evidence type="ECO:0000313" key="1">
    <source>
        <dbReference type="EMBL" id="EKS38718.1"/>
    </source>
</evidence>